<feature type="domain" description="Calcineurin-like phosphoesterase" evidence="1">
    <location>
        <begin position="1"/>
        <end position="174"/>
    </location>
</feature>
<reference evidence="2 3" key="1">
    <citation type="submission" date="2019-08" db="EMBL/GenBank/DDBJ databases">
        <title>Genome sequence of Gillisia hiemivivida IC154 (type strain).</title>
        <authorList>
            <person name="Bowman J.P."/>
        </authorList>
    </citation>
    <scope>NUCLEOTIDE SEQUENCE [LARGE SCALE GENOMIC DNA]</scope>
    <source>
        <strain evidence="2 3">IC154</strain>
    </source>
</reference>
<dbReference type="CDD" id="cd07379">
    <property type="entry name" value="MPP_239FB"/>
    <property type="match status" value="1"/>
</dbReference>
<accession>A0A5C6ZX75</accession>
<dbReference type="InterPro" id="IPR051693">
    <property type="entry name" value="UPF0046_metallophosphoest"/>
</dbReference>
<dbReference type="InterPro" id="IPR004843">
    <property type="entry name" value="Calcineurin-like_PHP"/>
</dbReference>
<protein>
    <submittedName>
        <fullName evidence="2">Metallophosphoesterase</fullName>
    </submittedName>
</protein>
<evidence type="ECO:0000259" key="1">
    <source>
        <dbReference type="Pfam" id="PF00149"/>
    </source>
</evidence>
<dbReference type="AlphaFoldDB" id="A0A5C6ZX75"/>
<gene>
    <name evidence="2" type="ORF">ES724_04125</name>
</gene>
<dbReference type="InterPro" id="IPR029052">
    <property type="entry name" value="Metallo-depent_PP-like"/>
</dbReference>
<dbReference type="EMBL" id="VORY01000003">
    <property type="protein sequence ID" value="TXD94671.1"/>
    <property type="molecule type" value="Genomic_DNA"/>
</dbReference>
<dbReference type="RefSeq" id="WP_146929973.1">
    <property type="nucleotide sequence ID" value="NZ_CBCSHZ010000012.1"/>
</dbReference>
<dbReference type="GO" id="GO:0016787">
    <property type="term" value="F:hydrolase activity"/>
    <property type="evidence" value="ECO:0007669"/>
    <property type="project" value="InterPro"/>
</dbReference>
<dbReference type="SUPFAM" id="SSF56300">
    <property type="entry name" value="Metallo-dependent phosphatases"/>
    <property type="match status" value="1"/>
</dbReference>
<keyword evidence="3" id="KW-1185">Reference proteome</keyword>
<dbReference type="Gene3D" id="3.60.21.10">
    <property type="match status" value="1"/>
</dbReference>
<dbReference type="Pfam" id="PF00149">
    <property type="entry name" value="Metallophos"/>
    <property type="match status" value="1"/>
</dbReference>
<name>A0A5C6ZX75_9FLAO</name>
<dbReference type="Proteomes" id="UP000321367">
    <property type="component" value="Unassembled WGS sequence"/>
</dbReference>
<proteinExistence type="predicted"/>
<comment type="caution">
    <text evidence="2">The sequence shown here is derived from an EMBL/GenBank/DDBJ whole genome shotgun (WGS) entry which is preliminary data.</text>
</comment>
<dbReference type="OrthoDB" id="332939at2"/>
<dbReference type="PANTHER" id="PTHR12905">
    <property type="entry name" value="METALLOPHOSPHOESTERASE"/>
    <property type="match status" value="1"/>
</dbReference>
<organism evidence="2 3">
    <name type="scientific">Gillisia hiemivivida</name>
    <dbReference type="NCBI Taxonomy" id="291190"/>
    <lineage>
        <taxon>Bacteria</taxon>
        <taxon>Pseudomonadati</taxon>
        <taxon>Bacteroidota</taxon>
        <taxon>Flavobacteriia</taxon>
        <taxon>Flavobacteriales</taxon>
        <taxon>Flavobacteriaceae</taxon>
        <taxon>Gillisia</taxon>
    </lineage>
</organism>
<evidence type="ECO:0000313" key="2">
    <source>
        <dbReference type="EMBL" id="TXD94671.1"/>
    </source>
</evidence>
<sequence length="208" mass="24131">MKIICISDTHNKHEELILPEGDCIIHAGDITEAGTKKETTNFLEWFSSTPYKHKILVAGNHDFYLEKKFHKLDQIIPDNIHYLQDSGVRIEKINFWGSPYIPDDSNWAFSKNRGKQISKHWEKIPVETNILITHIPPFGILDELDNKMMIGCKNLKERINSLKVSHHIFGHVHNEYGKVKTSKTLFINSSSIDESYRHINPPITVIYR</sequence>
<evidence type="ECO:0000313" key="3">
    <source>
        <dbReference type="Proteomes" id="UP000321367"/>
    </source>
</evidence>
<dbReference type="PANTHER" id="PTHR12905:SF0">
    <property type="entry name" value="CALCINEURIN-LIKE PHOSPHOESTERASE DOMAIN-CONTAINING PROTEIN"/>
    <property type="match status" value="1"/>
</dbReference>